<sequence>MEPSTDPRSLRTDRNRLSRFYRVLGRVGLIAAQENNNQT</sequence>
<dbReference type="EMBL" id="AWWV01006674">
    <property type="protein sequence ID" value="OMP00286.1"/>
    <property type="molecule type" value="Genomic_DNA"/>
</dbReference>
<gene>
    <name evidence="1" type="ORF">CCACVL1_03405</name>
</gene>
<dbReference type="Gramene" id="OMP00286">
    <property type="protein sequence ID" value="OMP00286"/>
    <property type="gene ID" value="CCACVL1_03405"/>
</dbReference>
<evidence type="ECO:0000313" key="2">
    <source>
        <dbReference type="Proteomes" id="UP000188268"/>
    </source>
</evidence>
<accession>A0A1R3JZR1</accession>
<protein>
    <submittedName>
        <fullName evidence="1">Uncharacterized protein</fullName>
    </submittedName>
</protein>
<keyword evidence="2" id="KW-1185">Reference proteome</keyword>
<evidence type="ECO:0000313" key="1">
    <source>
        <dbReference type="EMBL" id="OMP00286.1"/>
    </source>
</evidence>
<comment type="caution">
    <text evidence="1">The sequence shown here is derived from an EMBL/GenBank/DDBJ whole genome shotgun (WGS) entry which is preliminary data.</text>
</comment>
<name>A0A1R3JZR1_COCAP</name>
<organism evidence="1 2">
    <name type="scientific">Corchorus capsularis</name>
    <name type="common">Jute</name>
    <dbReference type="NCBI Taxonomy" id="210143"/>
    <lineage>
        <taxon>Eukaryota</taxon>
        <taxon>Viridiplantae</taxon>
        <taxon>Streptophyta</taxon>
        <taxon>Embryophyta</taxon>
        <taxon>Tracheophyta</taxon>
        <taxon>Spermatophyta</taxon>
        <taxon>Magnoliopsida</taxon>
        <taxon>eudicotyledons</taxon>
        <taxon>Gunneridae</taxon>
        <taxon>Pentapetalae</taxon>
        <taxon>rosids</taxon>
        <taxon>malvids</taxon>
        <taxon>Malvales</taxon>
        <taxon>Malvaceae</taxon>
        <taxon>Grewioideae</taxon>
        <taxon>Apeibeae</taxon>
        <taxon>Corchorus</taxon>
    </lineage>
</organism>
<dbReference type="AlphaFoldDB" id="A0A1R3JZR1"/>
<proteinExistence type="predicted"/>
<reference evidence="1 2" key="1">
    <citation type="submission" date="2013-09" db="EMBL/GenBank/DDBJ databases">
        <title>Corchorus capsularis genome sequencing.</title>
        <authorList>
            <person name="Alam M."/>
            <person name="Haque M.S."/>
            <person name="Islam M.S."/>
            <person name="Emdad E.M."/>
            <person name="Islam M.M."/>
            <person name="Ahmed B."/>
            <person name="Halim A."/>
            <person name="Hossen Q.M.M."/>
            <person name="Hossain M.Z."/>
            <person name="Ahmed R."/>
            <person name="Khan M.M."/>
            <person name="Islam R."/>
            <person name="Rashid M.M."/>
            <person name="Khan S.A."/>
            <person name="Rahman M.S."/>
            <person name="Alam M."/>
        </authorList>
    </citation>
    <scope>NUCLEOTIDE SEQUENCE [LARGE SCALE GENOMIC DNA]</scope>
    <source>
        <strain evidence="2">cv. CVL-1</strain>
        <tissue evidence="1">Whole seedling</tissue>
    </source>
</reference>
<dbReference type="Proteomes" id="UP000188268">
    <property type="component" value="Unassembled WGS sequence"/>
</dbReference>